<evidence type="ECO:0000313" key="2">
    <source>
        <dbReference type="Proteomes" id="UP001186974"/>
    </source>
</evidence>
<organism evidence="1 2">
    <name type="scientific">Coniosporium uncinatum</name>
    <dbReference type="NCBI Taxonomy" id="93489"/>
    <lineage>
        <taxon>Eukaryota</taxon>
        <taxon>Fungi</taxon>
        <taxon>Dikarya</taxon>
        <taxon>Ascomycota</taxon>
        <taxon>Pezizomycotina</taxon>
        <taxon>Dothideomycetes</taxon>
        <taxon>Dothideomycetes incertae sedis</taxon>
        <taxon>Coniosporium</taxon>
    </lineage>
</organism>
<dbReference type="EMBL" id="JAWDJW010002502">
    <property type="protein sequence ID" value="KAK3077790.1"/>
    <property type="molecule type" value="Genomic_DNA"/>
</dbReference>
<sequence length="383" mass="42196">MVWVEQPVGTGFSQGTPTATSEEMVAEQFLGFFRNFIDTFGLQGKKIYVTGESYAGLYVPYITDAMFNTNDTNYFDVQGSMIYDPVISPGNVQTDIPAVAFEEYWSGLFVLNATYRDELRSRADACGFTDYMNTYLTYPPPGPLPEMATPKRNVSTAECSVWNDIFDAVSLTNPCFDVYQVATTCPLLWDVLGFPGSFDYLPEGAEIYFNRTAVQEAINAPIQPWAECSSGVLDTDTSAPSSFEVIPRNIERSKRTIISHGVLDMILIANGTLLGIQNMTWGGMQGFQSPPVEELYIPYHSELNLGTIAASGVMGTVHTERGLTWVEVALSGHMVPQYQPSVAYRQMEFLLGRIPSLGYVSDFTTQTGDFGNVMAIAMNGTCV</sequence>
<name>A0ACC3DMM7_9PEZI</name>
<protein>
    <submittedName>
        <fullName evidence="1">Uncharacterized protein</fullName>
    </submittedName>
</protein>
<gene>
    <name evidence="1" type="ORF">LTS18_009307</name>
</gene>
<evidence type="ECO:0000313" key="1">
    <source>
        <dbReference type="EMBL" id="KAK3077790.1"/>
    </source>
</evidence>
<comment type="caution">
    <text evidence="1">The sequence shown here is derived from an EMBL/GenBank/DDBJ whole genome shotgun (WGS) entry which is preliminary data.</text>
</comment>
<keyword evidence="2" id="KW-1185">Reference proteome</keyword>
<reference evidence="1" key="1">
    <citation type="submission" date="2024-09" db="EMBL/GenBank/DDBJ databases">
        <title>Black Yeasts Isolated from many extreme environments.</title>
        <authorList>
            <person name="Coleine C."/>
            <person name="Stajich J.E."/>
            <person name="Selbmann L."/>
        </authorList>
    </citation>
    <scope>NUCLEOTIDE SEQUENCE</scope>
    <source>
        <strain evidence="1">CCFEE 5737</strain>
    </source>
</reference>
<accession>A0ACC3DMM7</accession>
<dbReference type="Proteomes" id="UP001186974">
    <property type="component" value="Unassembled WGS sequence"/>
</dbReference>
<proteinExistence type="predicted"/>